<evidence type="ECO:0000313" key="6">
    <source>
        <dbReference type="Proteomes" id="UP000290191"/>
    </source>
</evidence>
<keyword evidence="6" id="KW-1185">Reference proteome</keyword>
<dbReference type="RefSeq" id="WP_129082205.1">
    <property type="nucleotide sequence ID" value="NZ_CP041070.1"/>
</dbReference>
<evidence type="ECO:0000256" key="2">
    <source>
        <dbReference type="ARBA" id="ARBA00023002"/>
    </source>
</evidence>
<dbReference type="Pfam" id="PF25137">
    <property type="entry name" value="ADH_Fe_C"/>
    <property type="match status" value="1"/>
</dbReference>
<dbReference type="Gene3D" id="3.40.50.1970">
    <property type="match status" value="1"/>
</dbReference>
<dbReference type="GO" id="GO:0046872">
    <property type="term" value="F:metal ion binding"/>
    <property type="evidence" value="ECO:0007669"/>
    <property type="project" value="InterPro"/>
</dbReference>
<organism evidence="5 6">
    <name type="scientific">Halarcobacter anaerophilus</name>
    <dbReference type="NCBI Taxonomy" id="877500"/>
    <lineage>
        <taxon>Bacteria</taxon>
        <taxon>Pseudomonadati</taxon>
        <taxon>Campylobacterota</taxon>
        <taxon>Epsilonproteobacteria</taxon>
        <taxon>Campylobacterales</taxon>
        <taxon>Arcobacteraceae</taxon>
        <taxon>Halarcobacter</taxon>
    </lineage>
</organism>
<gene>
    <name evidence="5" type="ORF">CRV06_08925</name>
</gene>
<evidence type="ECO:0000256" key="1">
    <source>
        <dbReference type="ARBA" id="ARBA00007358"/>
    </source>
</evidence>
<dbReference type="SUPFAM" id="SSF56796">
    <property type="entry name" value="Dehydroquinate synthase-like"/>
    <property type="match status" value="1"/>
</dbReference>
<accession>A0A4Q0XY34</accession>
<feature type="domain" description="Alcohol dehydrogenase iron-type/glycerol dehydrogenase GldA" evidence="3">
    <location>
        <begin position="9"/>
        <end position="178"/>
    </location>
</feature>
<dbReference type="FunFam" id="3.40.50.1970:FF:000003">
    <property type="entry name" value="Alcohol dehydrogenase, iron-containing"/>
    <property type="match status" value="1"/>
</dbReference>
<dbReference type="GO" id="GO:1990002">
    <property type="term" value="F:methylglyoxal reductase (NADPH) (acetol producing) activity"/>
    <property type="evidence" value="ECO:0007669"/>
    <property type="project" value="TreeGrafter"/>
</dbReference>
<evidence type="ECO:0000313" key="5">
    <source>
        <dbReference type="EMBL" id="RXJ62580.1"/>
    </source>
</evidence>
<dbReference type="InterPro" id="IPR056798">
    <property type="entry name" value="ADH_Fe_C"/>
</dbReference>
<dbReference type="InterPro" id="IPR044731">
    <property type="entry name" value="BDH-like"/>
</dbReference>
<dbReference type="InterPro" id="IPR001670">
    <property type="entry name" value="ADH_Fe/GldA"/>
</dbReference>
<proteinExistence type="inferred from homology"/>
<comment type="caution">
    <text evidence="5">The sequence shown here is derived from an EMBL/GenBank/DDBJ whole genome shotgun (WGS) entry which is preliminary data.</text>
</comment>
<dbReference type="GO" id="GO:0008106">
    <property type="term" value="F:alcohol dehydrogenase (NADP+) activity"/>
    <property type="evidence" value="ECO:0007669"/>
    <property type="project" value="TreeGrafter"/>
</dbReference>
<dbReference type="OrthoDB" id="9778433at2"/>
<keyword evidence="2" id="KW-0560">Oxidoreductase</keyword>
<protein>
    <submittedName>
        <fullName evidence="5">NADH-dependent alcohol dehydrogenase</fullName>
    </submittedName>
</protein>
<evidence type="ECO:0000259" key="3">
    <source>
        <dbReference type="Pfam" id="PF00465"/>
    </source>
</evidence>
<evidence type="ECO:0000259" key="4">
    <source>
        <dbReference type="Pfam" id="PF25137"/>
    </source>
</evidence>
<sequence>MNKFTYYNPTKIEFGKEKENNIGEYLKQSNIKKVLLVYGGGSIKKNGLYEKIITSLNRNNIKFEELSGVVSNPVLSKVYEGIELAKNNEIKAILAVGGGSVVDSAKTIAAGVKYDGDVWDFFINKAQILKALPIFTVMTLSATASEMNGNAVIINDDTKQKYSISSVLINPTISIINPELMATVSKEYLAYSAVDVIAHCIEVYFTATIHPHFNSRLVESIIKTVIETTEILLKNPNDYDARAEFAWAATQGLNGLTPTGTKDGNFPNHMIEHSLSALFNVAHGAGLAVVIPAWMKWYKEKNISQFKRFAKEIFNNNDENVGIEKLENWFNKIGAPITLNDINISRKEIEALADNAYETAKVWGMDTIYSKEIILKILEKA</sequence>
<dbReference type="PANTHER" id="PTHR43633">
    <property type="entry name" value="ALCOHOL DEHYDROGENASE YQHD"/>
    <property type="match status" value="1"/>
</dbReference>
<reference evidence="5 6" key="1">
    <citation type="submission" date="2017-10" db="EMBL/GenBank/DDBJ databases">
        <title>Genomics of the genus Arcobacter.</title>
        <authorList>
            <person name="Perez-Cataluna A."/>
            <person name="Figueras M.J."/>
        </authorList>
    </citation>
    <scope>NUCLEOTIDE SEQUENCE [LARGE SCALE GENOMIC DNA]</scope>
    <source>
        <strain evidence="5 6">DSM 24636</strain>
    </source>
</reference>
<dbReference type="Proteomes" id="UP000290191">
    <property type="component" value="Unassembled WGS sequence"/>
</dbReference>
<dbReference type="GO" id="GO:0005829">
    <property type="term" value="C:cytosol"/>
    <property type="evidence" value="ECO:0007669"/>
    <property type="project" value="TreeGrafter"/>
</dbReference>
<dbReference type="EMBL" id="PDKO01000007">
    <property type="protein sequence ID" value="RXJ62580.1"/>
    <property type="molecule type" value="Genomic_DNA"/>
</dbReference>
<dbReference type="GO" id="GO:1990362">
    <property type="term" value="F:butanol dehydrogenase (NAD+) activity"/>
    <property type="evidence" value="ECO:0007669"/>
    <property type="project" value="InterPro"/>
</dbReference>
<name>A0A4Q0XY34_9BACT</name>
<dbReference type="Gene3D" id="1.20.1090.10">
    <property type="entry name" value="Dehydroquinate synthase-like - alpha domain"/>
    <property type="match status" value="1"/>
</dbReference>
<feature type="domain" description="Fe-containing alcohol dehydrogenase-like C-terminal" evidence="4">
    <location>
        <begin position="190"/>
        <end position="381"/>
    </location>
</feature>
<dbReference type="PANTHER" id="PTHR43633:SF1">
    <property type="entry name" value="ALCOHOL DEHYDROGENASE YQHD"/>
    <property type="match status" value="1"/>
</dbReference>
<dbReference type="Pfam" id="PF00465">
    <property type="entry name" value="Fe-ADH"/>
    <property type="match status" value="1"/>
</dbReference>
<dbReference type="AlphaFoldDB" id="A0A4Q0XY34"/>
<comment type="similarity">
    <text evidence="1">Belongs to the iron-containing alcohol dehydrogenase family.</text>
</comment>
<dbReference type="CDD" id="cd08187">
    <property type="entry name" value="BDH"/>
    <property type="match status" value="1"/>
</dbReference>